<evidence type="ECO:0000256" key="2">
    <source>
        <dbReference type="SAM" id="Phobius"/>
    </source>
</evidence>
<sequence>MAVGRKVRRRLVVLVGVLLLVGLVDFGPAVADAPSAGGDVSVAQTLGDRELTVVLRRVTSVPGPLQVEVVTHAGTAGGKLTLAVTPTGASSSASSPAPGAPTDRGAVELGAAPGMYSTTLRVDRAGPWELAIGDGQQVARIPFVVAKQVTTSPERFVYGGFLAAGVLLPVSILVAVRARRSAWALLPAGGMVAGLAVAITAAVLSASLPLPPQPGVQLDPDVDNVSNPYALGQPLISDFSRPPVMLGLGGAPLKAGQPGDLDLNLTDAATGAAVDDLIIEDSALIHLLVIGPSGQLWHLHPIRIAPGHFRIHLTPPEAGHYALSAELARRGGGVQMVRAASGFTVAPRPTGDTPLAHTANPVHLGEGATAASTAVDGTSIAVTTTAATAGVPITLTATVGNASDLQPWLGMVGHMIVAGPLPDSDADIGTAVQNAQIWGHAHSMGGMSMSGMNDQSASGTTASSHSPTPGTHAEPSPNESPQSRSDMSNMPGMDGDPSAAPMPSMPGMDHDPSAAPMPSMPGMDHDSTAAPMPSMPGMSHDSTAPSAPGTRAGSVTSAPSPGMNTTNPGGSMLMLPVNGDSAPDETVAAYGPAVPFTYTFPTPGHYRVWIQVERNYTVLTIPVVLDVAAGVAR</sequence>
<evidence type="ECO:0000313" key="4">
    <source>
        <dbReference type="Proteomes" id="UP001601992"/>
    </source>
</evidence>
<feature type="compositionally biased region" description="Polar residues" evidence="1">
    <location>
        <begin position="553"/>
        <end position="566"/>
    </location>
</feature>
<reference evidence="3 4" key="1">
    <citation type="submission" date="2024-10" db="EMBL/GenBank/DDBJ databases">
        <title>The Natural Products Discovery Center: Release of the First 8490 Sequenced Strains for Exploring Actinobacteria Biosynthetic Diversity.</title>
        <authorList>
            <person name="Kalkreuter E."/>
            <person name="Kautsar S.A."/>
            <person name="Yang D."/>
            <person name="Bader C.D."/>
            <person name="Teijaro C.N."/>
            <person name="Fluegel L."/>
            <person name="Davis C.M."/>
            <person name="Simpson J.R."/>
            <person name="Lauterbach L."/>
            <person name="Steele A.D."/>
            <person name="Gui C."/>
            <person name="Meng S."/>
            <person name="Li G."/>
            <person name="Viehrig K."/>
            <person name="Ye F."/>
            <person name="Su P."/>
            <person name="Kiefer A.F."/>
            <person name="Nichols A."/>
            <person name="Cepeda A.J."/>
            <person name="Yan W."/>
            <person name="Fan B."/>
            <person name="Jiang Y."/>
            <person name="Adhikari A."/>
            <person name="Zheng C.-J."/>
            <person name="Schuster L."/>
            <person name="Cowan T.M."/>
            <person name="Smanski M.J."/>
            <person name="Chevrette M.G."/>
            <person name="De Carvalho L.P.S."/>
            <person name="Shen B."/>
        </authorList>
    </citation>
    <scope>NUCLEOTIDE SEQUENCE [LARGE SCALE GENOMIC DNA]</scope>
    <source>
        <strain evidence="3 4">NPDC002593</strain>
    </source>
</reference>
<gene>
    <name evidence="3" type="ORF">ACFYXQ_03355</name>
</gene>
<feature type="compositionally biased region" description="Polar residues" evidence="1">
    <location>
        <begin position="477"/>
        <end position="488"/>
    </location>
</feature>
<evidence type="ECO:0000256" key="1">
    <source>
        <dbReference type="SAM" id="MobiDB-lite"/>
    </source>
</evidence>
<comment type="caution">
    <text evidence="3">The sequence shown here is derived from an EMBL/GenBank/DDBJ whole genome shotgun (WGS) entry which is preliminary data.</text>
</comment>
<keyword evidence="2" id="KW-0812">Transmembrane</keyword>
<name>A0ABW6RS27_9NOCA</name>
<keyword evidence="4" id="KW-1185">Reference proteome</keyword>
<protein>
    <recommendedName>
        <fullName evidence="5">Secreted protein</fullName>
    </recommendedName>
</protein>
<feature type="transmembrane region" description="Helical" evidence="2">
    <location>
        <begin position="156"/>
        <end position="176"/>
    </location>
</feature>
<feature type="transmembrane region" description="Helical" evidence="2">
    <location>
        <begin position="183"/>
        <end position="204"/>
    </location>
</feature>
<evidence type="ECO:0000313" key="3">
    <source>
        <dbReference type="EMBL" id="MFF3566801.1"/>
    </source>
</evidence>
<accession>A0ABW6RS27</accession>
<dbReference type="EMBL" id="JBIAQY010000001">
    <property type="protein sequence ID" value="MFF3566801.1"/>
    <property type="molecule type" value="Genomic_DNA"/>
</dbReference>
<dbReference type="RefSeq" id="WP_051192640.1">
    <property type="nucleotide sequence ID" value="NZ_JBIAQY010000001.1"/>
</dbReference>
<organism evidence="3 4">
    <name type="scientific">Nocardia jiangxiensis</name>
    <dbReference type="NCBI Taxonomy" id="282685"/>
    <lineage>
        <taxon>Bacteria</taxon>
        <taxon>Bacillati</taxon>
        <taxon>Actinomycetota</taxon>
        <taxon>Actinomycetes</taxon>
        <taxon>Mycobacteriales</taxon>
        <taxon>Nocardiaceae</taxon>
        <taxon>Nocardia</taxon>
    </lineage>
</organism>
<feature type="compositionally biased region" description="Low complexity" evidence="1">
    <location>
        <begin position="443"/>
        <end position="452"/>
    </location>
</feature>
<keyword evidence="2" id="KW-0472">Membrane</keyword>
<dbReference type="Proteomes" id="UP001601992">
    <property type="component" value="Unassembled WGS sequence"/>
</dbReference>
<feature type="region of interest" description="Disordered" evidence="1">
    <location>
        <begin position="443"/>
        <end position="566"/>
    </location>
</feature>
<feature type="compositionally biased region" description="Low complexity" evidence="1">
    <location>
        <begin position="495"/>
        <end position="521"/>
    </location>
</feature>
<keyword evidence="2" id="KW-1133">Transmembrane helix</keyword>
<proteinExistence type="predicted"/>
<feature type="compositionally biased region" description="Polar residues" evidence="1">
    <location>
        <begin position="453"/>
        <end position="469"/>
    </location>
</feature>
<evidence type="ECO:0008006" key="5">
    <source>
        <dbReference type="Google" id="ProtNLM"/>
    </source>
</evidence>